<dbReference type="RefSeq" id="WP_121145508.1">
    <property type="nucleotide sequence ID" value="NZ_RBWY01000004.1"/>
</dbReference>
<feature type="transmembrane region" description="Helical" evidence="14">
    <location>
        <begin position="177"/>
        <end position="199"/>
    </location>
</feature>
<dbReference type="NCBIfam" id="TIGR01386">
    <property type="entry name" value="cztS_silS_copS"/>
    <property type="match status" value="1"/>
</dbReference>
<comment type="subcellular location">
    <subcellularLocation>
        <location evidence="2">Cell inner membrane</location>
        <topology evidence="2">Multi-pass membrane protein</topology>
    </subcellularLocation>
</comment>
<dbReference type="EC" id="2.7.13.3" evidence="14"/>
<dbReference type="Proteomes" id="UP000278542">
    <property type="component" value="Unassembled WGS sequence"/>
</dbReference>
<evidence type="ECO:0000256" key="9">
    <source>
        <dbReference type="ARBA" id="ARBA00022777"/>
    </source>
</evidence>
<dbReference type="FunFam" id="3.30.565.10:FF:000006">
    <property type="entry name" value="Sensor histidine kinase WalK"/>
    <property type="match status" value="1"/>
</dbReference>
<evidence type="ECO:0000256" key="12">
    <source>
        <dbReference type="ARBA" id="ARBA00023012"/>
    </source>
</evidence>
<evidence type="ECO:0000256" key="7">
    <source>
        <dbReference type="ARBA" id="ARBA00022692"/>
    </source>
</evidence>
<evidence type="ECO:0000256" key="6">
    <source>
        <dbReference type="ARBA" id="ARBA00022679"/>
    </source>
</evidence>
<dbReference type="InterPro" id="IPR005467">
    <property type="entry name" value="His_kinase_dom"/>
</dbReference>
<dbReference type="PROSITE" id="PS50109">
    <property type="entry name" value="HIS_KIN"/>
    <property type="match status" value="1"/>
</dbReference>
<dbReference type="SUPFAM" id="SSF55874">
    <property type="entry name" value="ATPase domain of HSP90 chaperone/DNA topoisomerase II/histidine kinase"/>
    <property type="match status" value="1"/>
</dbReference>
<evidence type="ECO:0000256" key="10">
    <source>
        <dbReference type="ARBA" id="ARBA00022840"/>
    </source>
</evidence>
<dbReference type="Gene3D" id="1.10.287.130">
    <property type="match status" value="1"/>
</dbReference>
<dbReference type="InterPro" id="IPR003594">
    <property type="entry name" value="HATPase_dom"/>
</dbReference>
<comment type="catalytic activity">
    <reaction evidence="1 14">
        <text>ATP + protein L-histidine = ADP + protein N-phospho-L-histidine.</text>
        <dbReference type="EC" id="2.7.13.3"/>
    </reaction>
</comment>
<dbReference type="GO" id="GO:0005524">
    <property type="term" value="F:ATP binding"/>
    <property type="evidence" value="ECO:0007669"/>
    <property type="project" value="UniProtKB-KW"/>
</dbReference>
<organism evidence="17 18">
    <name type="scientific">Orbus hercynius</name>
    <dbReference type="NCBI Taxonomy" id="593135"/>
    <lineage>
        <taxon>Bacteria</taxon>
        <taxon>Pseudomonadati</taxon>
        <taxon>Pseudomonadota</taxon>
        <taxon>Gammaproteobacteria</taxon>
        <taxon>Orbales</taxon>
        <taxon>Orbaceae</taxon>
        <taxon>Orbus</taxon>
    </lineage>
</organism>
<comment type="function">
    <text evidence="14">Member of a two-component regulatory system.</text>
</comment>
<dbReference type="InterPro" id="IPR050428">
    <property type="entry name" value="TCS_sensor_his_kinase"/>
</dbReference>
<keyword evidence="3 14" id="KW-1003">Cell membrane</keyword>
<protein>
    <recommendedName>
        <fullName evidence="14">Sensor protein</fullName>
        <ecNumber evidence="14">2.7.13.3</ecNumber>
    </recommendedName>
</protein>
<evidence type="ECO:0000259" key="16">
    <source>
        <dbReference type="PROSITE" id="PS50885"/>
    </source>
</evidence>
<dbReference type="PRINTS" id="PR00344">
    <property type="entry name" value="BCTRLSENSOR"/>
</dbReference>
<dbReference type="Pfam" id="PF00512">
    <property type="entry name" value="HisKA"/>
    <property type="match status" value="1"/>
</dbReference>
<keyword evidence="12 14" id="KW-0902">Two-component regulatory system</keyword>
<proteinExistence type="predicted"/>
<keyword evidence="4 14" id="KW-0997">Cell inner membrane</keyword>
<evidence type="ECO:0000256" key="13">
    <source>
        <dbReference type="ARBA" id="ARBA00023136"/>
    </source>
</evidence>
<keyword evidence="8 14" id="KW-0547">Nucleotide-binding</keyword>
<reference evidence="17 18" key="1">
    <citation type="submission" date="2018-10" db="EMBL/GenBank/DDBJ databases">
        <title>Genomic Encyclopedia of Type Strains, Phase IV (KMG-IV): sequencing the most valuable type-strain genomes for metagenomic binning, comparative biology and taxonomic classification.</title>
        <authorList>
            <person name="Goeker M."/>
        </authorList>
    </citation>
    <scope>NUCLEOTIDE SEQUENCE [LARGE SCALE GENOMIC DNA]</scope>
    <source>
        <strain evidence="17 18">DSM 22228</strain>
    </source>
</reference>
<sequence>MLILKKNSNPKARFFSSLRIPLIICLLACSLLYTLSHLIERSFEQYAMSQNVAELNSIIDSLERELSYYDPDKERNDLIQNILLILASHHQLFVNISGANNKVLYKTRGPNLRQANNNIDMNSIIKHGQNALWNYNNNTYLIAASQVIAPNQEQFTIIVAANQNIQLDFIERLHNGLLILLTLSCVLILSGTALTLYLTQKPINKLIKKIGQVDSKSLNARIPKDAVPAKYASLVDAFNEMISRMDTVFQRQSNFTADIAHEMRTPITNLTTHTQIALNNARTADEYKEVLYSNLEEFEKLSQIITDMLFLAQADNKQLVPKLTEVNLIDMFTIMFDYYEYLSEDKNVMLKLQGSCPSILGDKLMIGRAVGNLLSNAIRYTPKGETITVTLSQASNKLVKVIVANPGKPIEAKHLPLLFDRFYRTDESRQRNGEGAGIGLAIVKSIVETHQGHILVESDQQSTRFIMTFPIPSKGKKSL</sequence>
<keyword evidence="13 14" id="KW-0472">Membrane</keyword>
<dbReference type="InterPro" id="IPR036890">
    <property type="entry name" value="HATPase_C_sf"/>
</dbReference>
<dbReference type="OrthoDB" id="9809766at2"/>
<dbReference type="Gene3D" id="3.30.565.10">
    <property type="entry name" value="Histidine kinase-like ATPase, C-terminal domain"/>
    <property type="match status" value="1"/>
</dbReference>
<dbReference type="SUPFAM" id="SSF47384">
    <property type="entry name" value="Homodimeric domain of signal transducing histidine kinase"/>
    <property type="match status" value="1"/>
</dbReference>
<evidence type="ECO:0000256" key="2">
    <source>
        <dbReference type="ARBA" id="ARBA00004429"/>
    </source>
</evidence>
<dbReference type="InterPro" id="IPR003661">
    <property type="entry name" value="HisK_dim/P_dom"/>
</dbReference>
<dbReference type="Pfam" id="PF21085">
    <property type="entry name" value="CusS"/>
    <property type="match status" value="1"/>
</dbReference>
<feature type="transmembrane region" description="Helical" evidence="14">
    <location>
        <begin position="20"/>
        <end position="39"/>
    </location>
</feature>
<dbReference type="InterPro" id="IPR006290">
    <property type="entry name" value="CztS_silS_copS"/>
</dbReference>
<dbReference type="InterPro" id="IPR004358">
    <property type="entry name" value="Sig_transdc_His_kin-like_C"/>
</dbReference>
<dbReference type="PANTHER" id="PTHR45436:SF15">
    <property type="entry name" value="SENSOR HISTIDINE KINASE CUSS"/>
    <property type="match status" value="1"/>
</dbReference>
<dbReference type="SMART" id="SM00388">
    <property type="entry name" value="HisKA"/>
    <property type="match status" value="1"/>
</dbReference>
<keyword evidence="10 14" id="KW-0067">ATP-binding</keyword>
<keyword evidence="6 14" id="KW-0808">Transferase</keyword>
<dbReference type="Pfam" id="PF02518">
    <property type="entry name" value="HATPase_c"/>
    <property type="match status" value="1"/>
</dbReference>
<evidence type="ECO:0000256" key="4">
    <source>
        <dbReference type="ARBA" id="ARBA00022519"/>
    </source>
</evidence>
<evidence type="ECO:0000256" key="1">
    <source>
        <dbReference type="ARBA" id="ARBA00000085"/>
    </source>
</evidence>
<evidence type="ECO:0000256" key="3">
    <source>
        <dbReference type="ARBA" id="ARBA00022475"/>
    </source>
</evidence>
<evidence type="ECO:0000256" key="8">
    <source>
        <dbReference type="ARBA" id="ARBA00022741"/>
    </source>
</evidence>
<name>A0A495RB61_9GAMM</name>
<gene>
    <name evidence="17" type="ORF">DES39_1865</name>
</gene>
<evidence type="ECO:0000259" key="15">
    <source>
        <dbReference type="PROSITE" id="PS50109"/>
    </source>
</evidence>
<keyword evidence="7 14" id="KW-0812">Transmembrane</keyword>
<comment type="caution">
    <text evidence="17">The sequence shown here is derived from an EMBL/GenBank/DDBJ whole genome shotgun (WGS) entry which is preliminary data.</text>
</comment>
<evidence type="ECO:0000313" key="17">
    <source>
        <dbReference type="EMBL" id="RKS84655.1"/>
    </source>
</evidence>
<keyword evidence="5" id="KW-0597">Phosphoprotein</keyword>
<dbReference type="PANTHER" id="PTHR45436">
    <property type="entry name" value="SENSOR HISTIDINE KINASE YKOH"/>
    <property type="match status" value="1"/>
</dbReference>
<dbReference type="GO" id="GO:0000155">
    <property type="term" value="F:phosphorelay sensor kinase activity"/>
    <property type="evidence" value="ECO:0007669"/>
    <property type="project" value="InterPro"/>
</dbReference>
<dbReference type="PROSITE" id="PS50885">
    <property type="entry name" value="HAMP"/>
    <property type="match status" value="1"/>
</dbReference>
<feature type="domain" description="HAMP" evidence="16">
    <location>
        <begin position="197"/>
        <end position="250"/>
    </location>
</feature>
<evidence type="ECO:0000256" key="5">
    <source>
        <dbReference type="ARBA" id="ARBA00022553"/>
    </source>
</evidence>
<dbReference type="InterPro" id="IPR048590">
    <property type="entry name" value="CusS-like_sensor"/>
</dbReference>
<keyword evidence="11 14" id="KW-1133">Transmembrane helix</keyword>
<dbReference type="InterPro" id="IPR036097">
    <property type="entry name" value="HisK_dim/P_sf"/>
</dbReference>
<dbReference type="InterPro" id="IPR003660">
    <property type="entry name" value="HAMP_dom"/>
</dbReference>
<dbReference type="GO" id="GO:0005886">
    <property type="term" value="C:plasma membrane"/>
    <property type="evidence" value="ECO:0007669"/>
    <property type="project" value="UniProtKB-SubCell"/>
</dbReference>
<dbReference type="SMART" id="SM00387">
    <property type="entry name" value="HATPase_c"/>
    <property type="match status" value="1"/>
</dbReference>
<evidence type="ECO:0000256" key="11">
    <source>
        <dbReference type="ARBA" id="ARBA00022989"/>
    </source>
</evidence>
<dbReference type="FunFam" id="1.10.287.130:FF:000001">
    <property type="entry name" value="Two-component sensor histidine kinase"/>
    <property type="match status" value="1"/>
</dbReference>
<keyword evidence="18" id="KW-1185">Reference proteome</keyword>
<keyword evidence="9 14" id="KW-0418">Kinase</keyword>
<dbReference type="CDD" id="cd00082">
    <property type="entry name" value="HisKA"/>
    <property type="match status" value="1"/>
</dbReference>
<accession>A0A495RB61</accession>
<evidence type="ECO:0000313" key="18">
    <source>
        <dbReference type="Proteomes" id="UP000278542"/>
    </source>
</evidence>
<dbReference type="AlphaFoldDB" id="A0A495RB61"/>
<dbReference type="EMBL" id="RBWY01000004">
    <property type="protein sequence ID" value="RKS84655.1"/>
    <property type="molecule type" value="Genomic_DNA"/>
</dbReference>
<feature type="domain" description="Histidine kinase" evidence="15">
    <location>
        <begin position="258"/>
        <end position="473"/>
    </location>
</feature>
<evidence type="ECO:0000256" key="14">
    <source>
        <dbReference type="RuleBase" id="RU364088"/>
    </source>
</evidence>